<name>A0A833UTK6_JUGRE</name>
<dbReference type="AlphaFoldDB" id="A0A833UTK6"/>
<dbReference type="EMBL" id="LIHL02000010">
    <property type="protein sequence ID" value="KAF5458685.1"/>
    <property type="molecule type" value="Genomic_DNA"/>
</dbReference>
<reference evidence="1" key="2">
    <citation type="submission" date="2020-03" db="EMBL/GenBank/DDBJ databases">
        <title>Walnut 2.0.</title>
        <authorList>
            <person name="Marrano A."/>
            <person name="Britton M."/>
            <person name="Zimin A.V."/>
            <person name="Zaini P.A."/>
            <person name="Workman R."/>
            <person name="Puiu D."/>
            <person name="Bianco L."/>
            <person name="Allen B.J."/>
            <person name="Troggio M."/>
            <person name="Leslie C.A."/>
            <person name="Timp W."/>
            <person name="Dendekar A."/>
            <person name="Salzberg S.L."/>
            <person name="Neale D.B."/>
        </authorList>
    </citation>
    <scope>NUCLEOTIDE SEQUENCE</scope>
    <source>
        <tissue evidence="1">Leaves</tissue>
    </source>
</reference>
<evidence type="ECO:0000313" key="1">
    <source>
        <dbReference type="EMBL" id="KAF5458685.1"/>
    </source>
</evidence>
<reference evidence="1" key="1">
    <citation type="submission" date="2015-10" db="EMBL/GenBank/DDBJ databases">
        <authorList>
            <person name="Martinez-Garcia P.J."/>
            <person name="Crepeau M.W."/>
            <person name="Puiu D."/>
            <person name="Gonzalez-Ibeas D."/>
            <person name="Whalen J."/>
            <person name="Stevens K."/>
            <person name="Paul R."/>
            <person name="Butterfield T."/>
            <person name="Britton M."/>
            <person name="Reagan R."/>
            <person name="Chakraborty S."/>
            <person name="Walawage S.L."/>
            <person name="Vasquez-Gross H.A."/>
            <person name="Cardeno C."/>
            <person name="Famula R."/>
            <person name="Pratt K."/>
            <person name="Kuruganti S."/>
            <person name="Aradhya M.K."/>
            <person name="Leslie C.A."/>
            <person name="Dandekar A.M."/>
            <person name="Salzberg S.L."/>
            <person name="Wegrzyn J.L."/>
            <person name="Langley C.H."/>
            <person name="Neale D.B."/>
        </authorList>
    </citation>
    <scope>NUCLEOTIDE SEQUENCE</scope>
    <source>
        <tissue evidence="1">Leaves</tissue>
    </source>
</reference>
<organism evidence="1 2">
    <name type="scientific">Juglans regia</name>
    <name type="common">English walnut</name>
    <dbReference type="NCBI Taxonomy" id="51240"/>
    <lineage>
        <taxon>Eukaryota</taxon>
        <taxon>Viridiplantae</taxon>
        <taxon>Streptophyta</taxon>
        <taxon>Embryophyta</taxon>
        <taxon>Tracheophyta</taxon>
        <taxon>Spermatophyta</taxon>
        <taxon>Magnoliopsida</taxon>
        <taxon>eudicotyledons</taxon>
        <taxon>Gunneridae</taxon>
        <taxon>Pentapetalae</taxon>
        <taxon>rosids</taxon>
        <taxon>fabids</taxon>
        <taxon>Fagales</taxon>
        <taxon>Juglandaceae</taxon>
        <taxon>Juglans</taxon>
    </lineage>
</organism>
<comment type="caution">
    <text evidence="1">The sequence shown here is derived from an EMBL/GenBank/DDBJ whole genome shotgun (WGS) entry which is preliminary data.</text>
</comment>
<dbReference type="PANTHER" id="PTHR33710:SF13">
    <property type="entry name" value="ENDONUCLEASE_EXONUCLEASE_PHOSPHATASE FAMILY PROTEIN"/>
    <property type="match status" value="1"/>
</dbReference>
<gene>
    <name evidence="1" type="ORF">F2P56_022698</name>
</gene>
<proteinExistence type="predicted"/>
<accession>A0A833UTK6</accession>
<evidence type="ECO:0000313" key="2">
    <source>
        <dbReference type="Proteomes" id="UP000619265"/>
    </source>
</evidence>
<dbReference type="Proteomes" id="UP000619265">
    <property type="component" value="Unassembled WGS sequence"/>
</dbReference>
<dbReference type="Gramene" id="Jr10_17480_p1">
    <property type="protein sequence ID" value="cds.Jr10_17480_p1"/>
    <property type="gene ID" value="Jr10_17480"/>
</dbReference>
<protein>
    <submittedName>
        <fullName evidence="1">Uncharacterized protein</fullName>
    </submittedName>
</protein>
<sequence length="265" mass="30559">MEDFNALVLQEVCSYLPCTTSDHSPMIIEFKIDPFSYGPSPFCFQQMWVDHPQFLGCVRQVWFASVVGHGLLKLAVKLKNTNVALREWNKQIFGRTTMHINSLESHIEKLENKLHQNWDEAIERDFLVSFAELDNWLRYKDTRLAQMSKLNWQMEGDCNMKILHACLANKRRKRVVEMRSSNGMVFNSPESLHLGAVDFFSNFLQDMPTRSLPDLSTLISPVISNVDSSILCSVPSMLIVPLSHLIVRWDLIGLVRIFSKVVGRW</sequence>
<dbReference type="PANTHER" id="PTHR33710">
    <property type="entry name" value="BNAC02G09200D PROTEIN"/>
    <property type="match status" value="1"/>
</dbReference>